<dbReference type="RefSeq" id="WP_074211730.1">
    <property type="nucleotide sequence ID" value="NZ_BJOI01000039.1"/>
</dbReference>
<sequence>MADFRSTRIGVANAARILNVRVAELKEAVRHDQPLYDVRLPKPVGYLGTSAKEMYFTAGEIMDAADLIAQQRKNS</sequence>
<gene>
    <name evidence="1" type="ORF">SAMN05878438_3856</name>
</gene>
<dbReference type="EMBL" id="FSQX01000002">
    <property type="protein sequence ID" value="SIN88924.1"/>
    <property type="molecule type" value="Genomic_DNA"/>
</dbReference>
<proteinExistence type="predicted"/>
<dbReference type="GeneID" id="97277406"/>
<evidence type="ECO:0008006" key="3">
    <source>
        <dbReference type="Google" id="ProtNLM"/>
    </source>
</evidence>
<dbReference type="Proteomes" id="UP000185024">
    <property type="component" value="Unassembled WGS sequence"/>
</dbReference>
<evidence type="ECO:0000313" key="2">
    <source>
        <dbReference type="Proteomes" id="UP000185024"/>
    </source>
</evidence>
<dbReference type="AlphaFoldDB" id="A0A1N6ELG7"/>
<evidence type="ECO:0000313" key="1">
    <source>
        <dbReference type="EMBL" id="SIN88924.1"/>
    </source>
</evidence>
<reference evidence="1 2" key="1">
    <citation type="submission" date="2016-11" db="EMBL/GenBank/DDBJ databases">
        <authorList>
            <person name="Jaros S."/>
            <person name="Januszkiewicz K."/>
            <person name="Wedrychowicz H."/>
        </authorList>
    </citation>
    <scope>NUCLEOTIDE SEQUENCE [LARGE SCALE GENOMIC DNA]</scope>
    <source>
        <strain evidence="1 2">ACAM 239</strain>
    </source>
</reference>
<organism evidence="1 2">
    <name type="scientific">Vreelandella aquamarina</name>
    <dbReference type="NCBI Taxonomy" id="77097"/>
    <lineage>
        <taxon>Bacteria</taxon>
        <taxon>Pseudomonadati</taxon>
        <taxon>Pseudomonadota</taxon>
        <taxon>Gammaproteobacteria</taxon>
        <taxon>Oceanospirillales</taxon>
        <taxon>Halomonadaceae</taxon>
        <taxon>Vreelandella</taxon>
    </lineage>
</organism>
<protein>
    <recommendedName>
        <fullName evidence="3">DNA-binding protein</fullName>
    </recommendedName>
</protein>
<name>A0A1N6ELG7_9GAMM</name>
<accession>A0A1N6ELG7</accession>